<dbReference type="GO" id="GO:0006313">
    <property type="term" value="P:DNA transposition"/>
    <property type="evidence" value="ECO:0007669"/>
    <property type="project" value="UniProtKB-UniRule"/>
</dbReference>
<sequence length="299" mass="33290">MITPAHRAAWLAWLAEEKRYGRNTIDAYETDLDDYTSYLATQPDKLTSSPNRTVFRGWIASMSGRDLARTTIARRVSALRSFLRFASRQNLLDVPDLSWLRAPRPPRTVPKSLSVDDAQALLAAIFARRGDDWIKARDFAVLMLLYGAGLRISEALSLRRQDAPLGDWLSIMGKGNKMRDVPVLRAAAQAVDEYIDLCPLALDSDKPLFVSSRGGALGARAVQRLVESLRVELDLPAHVTPHALRHAFATHLLGNGGDLRAIQQLLGHVSLATTQLYTHVDEAHLVKVHQETHPRAKLR</sequence>
<dbReference type="InterPro" id="IPR023009">
    <property type="entry name" value="Tyrosine_recombinase_XerC/XerD"/>
</dbReference>
<feature type="domain" description="Tyr recombinase" evidence="10">
    <location>
        <begin position="108"/>
        <end position="290"/>
    </location>
</feature>
<dbReference type="KEGG" id="apb:SAR116_1837"/>
<dbReference type="InterPro" id="IPR050090">
    <property type="entry name" value="Tyrosine_recombinase_XerCD"/>
</dbReference>
<dbReference type="STRING" id="488538.SAR116_1837"/>
<proteinExistence type="inferred from homology"/>
<feature type="active site" evidence="9">
    <location>
        <position position="174"/>
    </location>
</feature>
<dbReference type="OrthoDB" id="9801717at2"/>
<feature type="domain" description="Core-binding (CB)" evidence="11">
    <location>
        <begin position="1"/>
        <end position="87"/>
    </location>
</feature>
<evidence type="ECO:0000256" key="5">
    <source>
        <dbReference type="ARBA" id="ARBA00022908"/>
    </source>
</evidence>
<evidence type="ECO:0000313" key="13">
    <source>
        <dbReference type="Proteomes" id="UP000007460"/>
    </source>
</evidence>
<keyword evidence="2 9" id="KW-0963">Cytoplasm</keyword>
<evidence type="ECO:0000256" key="6">
    <source>
        <dbReference type="ARBA" id="ARBA00023125"/>
    </source>
</evidence>
<keyword evidence="12" id="KW-0378">Hydrolase</keyword>
<evidence type="ECO:0000313" key="12">
    <source>
        <dbReference type="EMBL" id="ADE40080.1"/>
    </source>
</evidence>
<keyword evidence="4 9" id="KW-0159">Chromosome partition</keyword>
<comment type="subcellular location">
    <subcellularLocation>
        <location evidence="1 9">Cytoplasm</location>
    </subcellularLocation>
</comment>
<protein>
    <recommendedName>
        <fullName evidence="9">Tyrosine recombinase XerC</fullName>
    </recommendedName>
</protein>
<dbReference type="Pfam" id="PF00589">
    <property type="entry name" value="Phage_integrase"/>
    <property type="match status" value="1"/>
</dbReference>
<dbReference type="Gene3D" id="1.10.150.130">
    <property type="match status" value="1"/>
</dbReference>
<keyword evidence="7 9" id="KW-0233">DNA recombination</keyword>
<organism evidence="12 13">
    <name type="scientific">Puniceispirillum marinum (strain IMCC1322)</name>
    <dbReference type="NCBI Taxonomy" id="488538"/>
    <lineage>
        <taxon>Bacteria</taxon>
        <taxon>Pseudomonadati</taxon>
        <taxon>Pseudomonadota</taxon>
        <taxon>Alphaproteobacteria</taxon>
        <taxon>Candidatus Puniceispirillales</taxon>
        <taxon>Candidatus Puniceispirillaceae</taxon>
        <taxon>Candidatus Puniceispirillum</taxon>
    </lineage>
</organism>
<comment type="subunit">
    <text evidence="9">Forms a cyclic heterotetrameric complex composed of two molecules of XerC and two molecules of XerD.</text>
</comment>
<evidence type="ECO:0000256" key="2">
    <source>
        <dbReference type="ARBA" id="ARBA00022490"/>
    </source>
</evidence>
<name>D5BMN7_PUNMI</name>
<dbReference type="HOGENOM" id="CLU_027562_9_0_5"/>
<evidence type="ECO:0000256" key="9">
    <source>
        <dbReference type="HAMAP-Rule" id="MF_01808"/>
    </source>
</evidence>
<keyword evidence="5 9" id="KW-0229">DNA integration</keyword>
<dbReference type="InterPro" id="IPR013762">
    <property type="entry name" value="Integrase-like_cat_sf"/>
</dbReference>
<dbReference type="Proteomes" id="UP000007460">
    <property type="component" value="Chromosome"/>
</dbReference>
<dbReference type="PROSITE" id="PS51898">
    <property type="entry name" value="TYR_RECOMBINASE"/>
    <property type="match status" value="1"/>
</dbReference>
<keyword evidence="6 9" id="KW-0238">DNA-binding</keyword>
<keyword evidence="3 9" id="KW-0132">Cell division</keyword>
<dbReference type="RefSeq" id="WP_013046707.1">
    <property type="nucleotide sequence ID" value="NC_014010.1"/>
</dbReference>
<evidence type="ECO:0000256" key="4">
    <source>
        <dbReference type="ARBA" id="ARBA00022829"/>
    </source>
</evidence>
<feature type="active site" evidence="9">
    <location>
        <position position="245"/>
    </location>
</feature>
<evidence type="ECO:0000256" key="1">
    <source>
        <dbReference type="ARBA" id="ARBA00004496"/>
    </source>
</evidence>
<gene>
    <name evidence="9" type="primary">xerC</name>
    <name evidence="12" type="ordered locus">SAR116_1837</name>
</gene>
<dbReference type="PROSITE" id="PS51900">
    <property type="entry name" value="CB"/>
    <property type="match status" value="1"/>
</dbReference>
<feature type="active site" description="O-(3'-phospho-DNA)-tyrosine intermediate" evidence="9">
    <location>
        <position position="277"/>
    </location>
</feature>
<dbReference type="EMBL" id="CP001751">
    <property type="protein sequence ID" value="ADE40080.1"/>
    <property type="molecule type" value="Genomic_DNA"/>
</dbReference>
<evidence type="ECO:0000256" key="3">
    <source>
        <dbReference type="ARBA" id="ARBA00022618"/>
    </source>
</evidence>
<dbReference type="GO" id="GO:0005737">
    <property type="term" value="C:cytoplasm"/>
    <property type="evidence" value="ECO:0007669"/>
    <property type="project" value="UniProtKB-SubCell"/>
</dbReference>
<feature type="active site" evidence="9">
    <location>
        <position position="151"/>
    </location>
</feature>
<dbReference type="AlphaFoldDB" id="D5BMN7"/>
<dbReference type="GO" id="GO:0051301">
    <property type="term" value="P:cell division"/>
    <property type="evidence" value="ECO:0007669"/>
    <property type="project" value="UniProtKB-KW"/>
</dbReference>
<evidence type="ECO:0000259" key="11">
    <source>
        <dbReference type="PROSITE" id="PS51900"/>
    </source>
</evidence>
<evidence type="ECO:0000259" key="10">
    <source>
        <dbReference type="PROSITE" id="PS51898"/>
    </source>
</evidence>
<dbReference type="GO" id="GO:0009037">
    <property type="term" value="F:tyrosine-based site-specific recombinase activity"/>
    <property type="evidence" value="ECO:0007669"/>
    <property type="project" value="UniProtKB-UniRule"/>
</dbReference>
<dbReference type="eggNOG" id="COG4974">
    <property type="taxonomic scope" value="Bacteria"/>
</dbReference>
<evidence type="ECO:0000256" key="8">
    <source>
        <dbReference type="ARBA" id="ARBA00023306"/>
    </source>
</evidence>
<accession>D5BMN7</accession>
<dbReference type="GO" id="GO:0007059">
    <property type="term" value="P:chromosome segregation"/>
    <property type="evidence" value="ECO:0007669"/>
    <property type="project" value="UniProtKB-UniRule"/>
</dbReference>
<dbReference type="InterPro" id="IPR044068">
    <property type="entry name" value="CB"/>
</dbReference>
<dbReference type="Gene3D" id="1.10.443.10">
    <property type="entry name" value="Intergrase catalytic core"/>
    <property type="match status" value="1"/>
</dbReference>
<dbReference type="InterPro" id="IPR011010">
    <property type="entry name" value="DNA_brk_join_enz"/>
</dbReference>
<feature type="active site" evidence="9">
    <location>
        <position position="268"/>
    </location>
</feature>
<dbReference type="GO" id="GO:0016787">
    <property type="term" value="F:hydrolase activity"/>
    <property type="evidence" value="ECO:0007669"/>
    <property type="project" value="UniProtKB-KW"/>
</dbReference>
<dbReference type="HAMAP" id="MF_01808">
    <property type="entry name" value="Recomb_XerC_XerD"/>
    <property type="match status" value="1"/>
</dbReference>
<comment type="function">
    <text evidence="9">Site-specific tyrosine recombinase, which acts by catalyzing the cutting and rejoining of the recombining DNA molecules. The XerC-XerD complex is essential to convert dimers of the bacterial chromosome into monomers to permit their segregation at cell division. It also contributes to the segregational stability of plasmids.</text>
</comment>
<keyword evidence="13" id="KW-1185">Reference proteome</keyword>
<dbReference type="InterPro" id="IPR004107">
    <property type="entry name" value="Integrase_SAM-like_N"/>
</dbReference>
<evidence type="ECO:0000256" key="7">
    <source>
        <dbReference type="ARBA" id="ARBA00023172"/>
    </source>
</evidence>
<dbReference type="PANTHER" id="PTHR30349:SF90">
    <property type="entry name" value="TYROSINE RECOMBINASE XERD"/>
    <property type="match status" value="1"/>
</dbReference>
<dbReference type="PANTHER" id="PTHR30349">
    <property type="entry name" value="PHAGE INTEGRASE-RELATED"/>
    <property type="match status" value="1"/>
</dbReference>
<dbReference type="SUPFAM" id="SSF47823">
    <property type="entry name" value="lambda integrase-like, N-terminal domain"/>
    <property type="match status" value="1"/>
</dbReference>
<dbReference type="SUPFAM" id="SSF56349">
    <property type="entry name" value="DNA breaking-rejoining enzymes"/>
    <property type="match status" value="1"/>
</dbReference>
<dbReference type="GO" id="GO:0003677">
    <property type="term" value="F:DNA binding"/>
    <property type="evidence" value="ECO:0007669"/>
    <property type="project" value="UniProtKB-UniRule"/>
</dbReference>
<reference evidence="12 13" key="1">
    <citation type="journal article" date="2010" name="J. Bacteriol.">
        <title>Complete genome sequence of "Candidatus Puniceispirillum marinum" IMCC1322, a representative of the SAR116 clade in the Alphaproteobacteria.</title>
        <authorList>
            <person name="Oh H.M."/>
            <person name="Kwon K.K."/>
            <person name="Kang I."/>
            <person name="Kang S.G."/>
            <person name="Lee J.H."/>
            <person name="Kim S.J."/>
            <person name="Cho J.C."/>
        </authorList>
    </citation>
    <scope>NUCLEOTIDE SEQUENCE [LARGE SCALE GENOMIC DNA]</scope>
    <source>
        <strain evidence="12 13">IMCC1322</strain>
    </source>
</reference>
<dbReference type="Pfam" id="PF02899">
    <property type="entry name" value="Phage_int_SAM_1"/>
    <property type="match status" value="1"/>
</dbReference>
<keyword evidence="8 9" id="KW-0131">Cell cycle</keyword>
<dbReference type="InterPro" id="IPR010998">
    <property type="entry name" value="Integrase_recombinase_N"/>
</dbReference>
<feature type="active site" evidence="9">
    <location>
        <position position="242"/>
    </location>
</feature>
<dbReference type="InterPro" id="IPR002104">
    <property type="entry name" value="Integrase_catalytic"/>
</dbReference>
<comment type="similarity">
    <text evidence="9">Belongs to the 'phage' integrase family. XerC subfamily.</text>
</comment>